<dbReference type="Gene3D" id="3.40.50.300">
    <property type="entry name" value="P-loop containing nucleotide triphosphate hydrolases"/>
    <property type="match status" value="1"/>
</dbReference>
<dbReference type="CDD" id="cd03230">
    <property type="entry name" value="ABC_DR_subfamily_A"/>
    <property type="match status" value="1"/>
</dbReference>
<evidence type="ECO:0000313" key="5">
    <source>
        <dbReference type="EMBL" id="AFM34524.1"/>
    </source>
</evidence>
<dbReference type="SUPFAM" id="SSF52540">
    <property type="entry name" value="P-loop containing nucleoside triphosphate hydrolases"/>
    <property type="match status" value="1"/>
</dbReference>
<keyword evidence="2" id="KW-0547">Nucleotide-binding</keyword>
<keyword evidence="3" id="KW-0067">ATP-binding</keyword>
<name>I4CWR7_STUST</name>
<dbReference type="EMBL" id="CP003677">
    <property type="protein sequence ID" value="AFM34524.1"/>
    <property type="molecule type" value="Genomic_DNA"/>
</dbReference>
<organism evidence="5 6">
    <name type="scientific">Stutzerimonas stutzeri CCUG 29243</name>
    <dbReference type="NCBI Taxonomy" id="1196835"/>
    <lineage>
        <taxon>Bacteria</taxon>
        <taxon>Pseudomonadati</taxon>
        <taxon>Pseudomonadota</taxon>
        <taxon>Gammaproteobacteria</taxon>
        <taxon>Pseudomonadales</taxon>
        <taxon>Pseudomonadaceae</taxon>
        <taxon>Stutzerimonas</taxon>
    </lineage>
</organism>
<dbReference type="InterPro" id="IPR003439">
    <property type="entry name" value="ABC_transporter-like_ATP-bd"/>
</dbReference>
<dbReference type="SMART" id="SM00382">
    <property type="entry name" value="AAA"/>
    <property type="match status" value="1"/>
</dbReference>
<accession>I4CWR7</accession>
<dbReference type="Pfam" id="PF00005">
    <property type="entry name" value="ABC_tran"/>
    <property type="match status" value="1"/>
</dbReference>
<evidence type="ECO:0000259" key="4">
    <source>
        <dbReference type="PROSITE" id="PS50893"/>
    </source>
</evidence>
<dbReference type="InterPro" id="IPR003593">
    <property type="entry name" value="AAA+_ATPase"/>
</dbReference>
<evidence type="ECO:0000256" key="3">
    <source>
        <dbReference type="ARBA" id="ARBA00022840"/>
    </source>
</evidence>
<dbReference type="GO" id="GO:0005524">
    <property type="term" value="F:ATP binding"/>
    <property type="evidence" value="ECO:0007669"/>
    <property type="project" value="UniProtKB-KW"/>
</dbReference>
<dbReference type="PANTHER" id="PTHR42939">
    <property type="entry name" value="ABC TRANSPORTER ATP-BINDING PROTEIN ALBC-RELATED"/>
    <property type="match status" value="1"/>
</dbReference>
<dbReference type="HOGENOM" id="CLU_000604_1_2_6"/>
<evidence type="ECO:0000313" key="6">
    <source>
        <dbReference type="Proteomes" id="UP000006063"/>
    </source>
</evidence>
<protein>
    <submittedName>
        <fullName evidence="5">ABC transporter</fullName>
    </submittedName>
</protein>
<sequence length="294" mass="32179">MKPIEVQDLHKSFKTKGKAIEALDAVSFFVESGQSVGFIGQNGAGKSTSIKILFGALRADAGQALLMGRAADDPLSRQGVGYVPENPYLYDQLTPREVVSSGLRLHGIKGQGNHRRTEHWLERLGIAYAADKRIRNLSKGMTQRTALAHAFAIEPKLLVLDEPMSGLDPVGRRQVADLMQEYRQGGGTLFFSTHILHDVERLADRFVMIHKGRIRAQQSIADMLASQNTLVVRYYGTKALPGFTEDAGMIWKGICERTQVPAALAAITDAGGTLLNAHPQNSLEELFDNIVSTV</sequence>
<dbReference type="InterPro" id="IPR051782">
    <property type="entry name" value="ABC_Transporter_VariousFunc"/>
</dbReference>
<keyword evidence="1" id="KW-0813">Transport</keyword>
<proteinExistence type="predicted"/>
<dbReference type="eggNOG" id="COG1131">
    <property type="taxonomic scope" value="Bacteria"/>
</dbReference>
<dbReference type="AlphaFoldDB" id="I4CWR7"/>
<dbReference type="InterPro" id="IPR027417">
    <property type="entry name" value="P-loop_NTPase"/>
</dbReference>
<dbReference type="PROSITE" id="PS50893">
    <property type="entry name" value="ABC_TRANSPORTER_2"/>
    <property type="match status" value="1"/>
</dbReference>
<dbReference type="RefSeq" id="WP_014821367.1">
    <property type="nucleotide sequence ID" value="NC_018028.1"/>
</dbReference>
<gene>
    <name evidence="5" type="ORF">A458_16495</name>
</gene>
<feature type="domain" description="ABC transporter" evidence="4">
    <location>
        <begin position="4"/>
        <end position="236"/>
    </location>
</feature>
<dbReference type="Proteomes" id="UP000006063">
    <property type="component" value="Chromosome"/>
</dbReference>
<dbReference type="KEGG" id="psc:A458_16495"/>
<evidence type="ECO:0000256" key="1">
    <source>
        <dbReference type="ARBA" id="ARBA00022448"/>
    </source>
</evidence>
<reference evidence="5 6" key="1">
    <citation type="journal article" date="2012" name="J. Bacteriol.">
        <title>Complete Genome Sequence of the Naphthalene-Degrading Bacterium Pseudomonas stutzeri AN10 (CCUG 29243).</title>
        <authorList>
            <person name="Brunet-Galmes I."/>
            <person name="Busquets A."/>
            <person name="Pena A."/>
            <person name="Gomila M."/>
            <person name="Nogales B."/>
            <person name="Garcia-Valdes E."/>
            <person name="Lalucat J."/>
            <person name="Bennasar A."/>
            <person name="Bosch R."/>
        </authorList>
    </citation>
    <scope>NUCLEOTIDE SEQUENCE [LARGE SCALE GENOMIC DNA]</scope>
    <source>
        <strain evidence="5 6">CCUG 29243</strain>
    </source>
</reference>
<dbReference type="PATRIC" id="fig|1196835.3.peg.3320"/>
<dbReference type="GO" id="GO:0016887">
    <property type="term" value="F:ATP hydrolysis activity"/>
    <property type="evidence" value="ECO:0007669"/>
    <property type="project" value="InterPro"/>
</dbReference>
<evidence type="ECO:0000256" key="2">
    <source>
        <dbReference type="ARBA" id="ARBA00022741"/>
    </source>
</evidence>
<dbReference type="PANTHER" id="PTHR42939:SF1">
    <property type="entry name" value="ABC TRANSPORTER ATP-BINDING PROTEIN ALBC-RELATED"/>
    <property type="match status" value="1"/>
</dbReference>